<dbReference type="InParanoid" id="C5LJZ1"/>
<organism evidence="2">
    <name type="scientific">Perkinsus marinus (strain ATCC 50983 / TXsc)</name>
    <dbReference type="NCBI Taxonomy" id="423536"/>
    <lineage>
        <taxon>Eukaryota</taxon>
        <taxon>Sar</taxon>
        <taxon>Alveolata</taxon>
        <taxon>Perkinsozoa</taxon>
        <taxon>Perkinsea</taxon>
        <taxon>Perkinsida</taxon>
        <taxon>Perkinsidae</taxon>
        <taxon>Perkinsus</taxon>
    </lineage>
</organism>
<gene>
    <name evidence="1" type="ORF">Pmar_PMAR014780</name>
</gene>
<dbReference type="AlphaFoldDB" id="C5LJZ1"/>
<dbReference type="GeneID" id="9051446"/>
<dbReference type="RefSeq" id="XP_002771135.1">
    <property type="nucleotide sequence ID" value="XM_002771089.1"/>
</dbReference>
<evidence type="ECO:0000313" key="1">
    <source>
        <dbReference type="EMBL" id="EER02951.1"/>
    </source>
</evidence>
<keyword evidence="2" id="KW-1185">Reference proteome</keyword>
<dbReference type="OrthoDB" id="411823at2759"/>
<proteinExistence type="predicted"/>
<evidence type="ECO:0000313" key="2">
    <source>
        <dbReference type="Proteomes" id="UP000007800"/>
    </source>
</evidence>
<sequence length="63" mass="6877">MKKDGTEKELKRCAENMLSAFGDGILTVFSDGSKADGRVVPLSPYGSIYYAELADVFMLYGGY</sequence>
<accession>C5LJZ1</accession>
<dbReference type="Proteomes" id="UP000007800">
    <property type="component" value="Unassembled WGS sequence"/>
</dbReference>
<protein>
    <submittedName>
        <fullName evidence="1">Uncharacterized protein</fullName>
    </submittedName>
</protein>
<name>C5LJZ1_PERM5</name>
<reference evidence="1 2" key="1">
    <citation type="submission" date="2008-07" db="EMBL/GenBank/DDBJ databases">
        <authorList>
            <person name="El-Sayed N."/>
            <person name="Caler E."/>
            <person name="Inman J."/>
            <person name="Amedeo P."/>
            <person name="Hass B."/>
            <person name="Wortman J."/>
        </authorList>
    </citation>
    <scope>NUCLEOTIDE SEQUENCE [LARGE SCALE GENOMIC DNA]</scope>
    <source>
        <strain evidence="2">ATCC 50983 / TXsc</strain>
    </source>
</reference>
<dbReference type="EMBL" id="GG682642">
    <property type="protein sequence ID" value="EER02951.1"/>
    <property type="molecule type" value="Genomic_DNA"/>
</dbReference>